<dbReference type="Proteomes" id="UP000439424">
    <property type="component" value="Unassembled WGS sequence"/>
</dbReference>
<gene>
    <name evidence="1" type="ORF">GNY86_16280</name>
</gene>
<dbReference type="Gene3D" id="1.10.260.40">
    <property type="entry name" value="lambda repressor-like DNA-binding domains"/>
    <property type="match status" value="1"/>
</dbReference>
<sequence>MLKEMIEAGKNKYGTYERLGEQLDVSAQLVSDWKYKRKKPNAVQIMQMADLLEFDKYQTLCLVMEEIDIKNAELWRK</sequence>
<dbReference type="GO" id="GO:0003677">
    <property type="term" value="F:DNA binding"/>
    <property type="evidence" value="ECO:0007669"/>
    <property type="project" value="InterPro"/>
</dbReference>
<dbReference type="AlphaFoldDB" id="A0A6I4HP39"/>
<organism evidence="1 2">
    <name type="scientific">Acinetobacter baumannii</name>
    <dbReference type="NCBI Taxonomy" id="470"/>
    <lineage>
        <taxon>Bacteria</taxon>
        <taxon>Pseudomonadati</taxon>
        <taxon>Pseudomonadota</taxon>
        <taxon>Gammaproteobacteria</taxon>
        <taxon>Moraxellales</taxon>
        <taxon>Moraxellaceae</taxon>
        <taxon>Acinetobacter</taxon>
        <taxon>Acinetobacter calcoaceticus/baumannii complex</taxon>
    </lineage>
</organism>
<proteinExistence type="predicted"/>
<dbReference type="SUPFAM" id="SSF47413">
    <property type="entry name" value="lambda repressor-like DNA-binding domains"/>
    <property type="match status" value="1"/>
</dbReference>
<dbReference type="RefSeq" id="WP_216071302.1">
    <property type="nucleotide sequence ID" value="NZ_WPIP01000160.1"/>
</dbReference>
<dbReference type="InterPro" id="IPR010982">
    <property type="entry name" value="Lambda_DNA-bd_dom_sf"/>
</dbReference>
<evidence type="ECO:0008006" key="3">
    <source>
        <dbReference type="Google" id="ProtNLM"/>
    </source>
</evidence>
<evidence type="ECO:0000313" key="1">
    <source>
        <dbReference type="EMBL" id="MVM93091.1"/>
    </source>
</evidence>
<reference evidence="1 2" key="1">
    <citation type="submission" date="2019-11" db="EMBL/GenBank/DDBJ databases">
        <title>Multidrug-resistant Acinetobacter baumannii moving toward extensively drug-resistant over fifteen years in South of Brazil.</title>
        <authorList>
            <person name="Fedrigo N.H."/>
            <person name="Cerdeira L."/>
            <person name="Fuga B."/>
            <person name="Marini P.V.B."/>
            <person name="Shinohara D.R."/>
            <person name="Carrara-Marroni F.E."/>
            <person name="Lincopan N."/>
            <person name="Tognim M.C.B."/>
        </authorList>
    </citation>
    <scope>NUCLEOTIDE SEQUENCE [LARGE SCALE GENOMIC DNA]</scope>
    <source>
        <strain evidence="1 2">Ac576</strain>
    </source>
</reference>
<feature type="non-terminal residue" evidence="1">
    <location>
        <position position="77"/>
    </location>
</feature>
<protein>
    <recommendedName>
        <fullName evidence="3">XRE family transcriptional regulator</fullName>
    </recommendedName>
</protein>
<dbReference type="EMBL" id="WPIP01000160">
    <property type="protein sequence ID" value="MVM93091.1"/>
    <property type="molecule type" value="Genomic_DNA"/>
</dbReference>
<name>A0A6I4HP39_ACIBA</name>
<evidence type="ECO:0000313" key="2">
    <source>
        <dbReference type="Proteomes" id="UP000439424"/>
    </source>
</evidence>
<accession>A0A6I4HP39</accession>
<comment type="caution">
    <text evidence="1">The sequence shown here is derived from an EMBL/GenBank/DDBJ whole genome shotgun (WGS) entry which is preliminary data.</text>
</comment>